<dbReference type="AlphaFoldDB" id="A0A8C0IMG9"/>
<dbReference type="OMA" id="APRIFIH"/>
<evidence type="ECO:0000256" key="1">
    <source>
        <dbReference type="SAM" id="MobiDB-lite"/>
    </source>
</evidence>
<feature type="region of interest" description="Disordered" evidence="1">
    <location>
        <begin position="68"/>
        <end position="94"/>
    </location>
</feature>
<reference evidence="2" key="2">
    <citation type="submission" date="2025-09" db="UniProtKB">
        <authorList>
            <consortium name="Ensembl"/>
        </authorList>
    </citation>
    <scope>IDENTIFICATION</scope>
</reference>
<sequence>VGGQDDDEDVTQELPTHPEVLGIHMQLVAVQLAQLGVRGLDVVQVLHSVPKGGQHLLAVGTHLGVAHNGGGAGEVPKGREKPLGPGVDDQQPRERETGGFATTFKHVDIAPQAGNELLLFGCPVHHGEERGVLCRCS</sequence>
<reference evidence="2" key="1">
    <citation type="submission" date="2025-08" db="UniProtKB">
        <authorList>
            <consortium name="Ensembl"/>
        </authorList>
    </citation>
    <scope>IDENTIFICATION</scope>
</reference>
<name>A0A8C0IMG9_CHEAB</name>
<accession>A0A8C0IMG9</accession>
<proteinExistence type="predicted"/>
<keyword evidence="3" id="KW-1185">Reference proteome</keyword>
<protein>
    <submittedName>
        <fullName evidence="2">Uncharacterized protein</fullName>
    </submittedName>
</protein>
<dbReference type="Ensembl" id="ENSCABT00000007636.1">
    <property type="protein sequence ID" value="ENSCABP00000006989.1"/>
    <property type="gene ID" value="ENSCABG00000005302.1"/>
</dbReference>
<dbReference type="Proteomes" id="UP000694404">
    <property type="component" value="Unplaced"/>
</dbReference>
<evidence type="ECO:0000313" key="3">
    <source>
        <dbReference type="Proteomes" id="UP000694404"/>
    </source>
</evidence>
<evidence type="ECO:0000313" key="2">
    <source>
        <dbReference type="Ensembl" id="ENSCABP00000006989.1"/>
    </source>
</evidence>
<dbReference type="GeneTree" id="ENSGT00390000010849"/>
<organism evidence="2 3">
    <name type="scientific">Chelonoidis abingdonii</name>
    <name type="common">Abingdon island giant tortoise</name>
    <name type="synonym">Testudo abingdonii</name>
    <dbReference type="NCBI Taxonomy" id="106734"/>
    <lineage>
        <taxon>Eukaryota</taxon>
        <taxon>Metazoa</taxon>
        <taxon>Chordata</taxon>
        <taxon>Craniata</taxon>
        <taxon>Vertebrata</taxon>
        <taxon>Euteleostomi</taxon>
        <taxon>Archelosauria</taxon>
        <taxon>Testudinata</taxon>
        <taxon>Testudines</taxon>
        <taxon>Cryptodira</taxon>
        <taxon>Durocryptodira</taxon>
        <taxon>Testudinoidea</taxon>
        <taxon>Testudinidae</taxon>
        <taxon>Chelonoidis</taxon>
    </lineage>
</organism>